<dbReference type="GO" id="GO:0004497">
    <property type="term" value="F:monooxygenase activity"/>
    <property type="evidence" value="ECO:0007669"/>
    <property type="project" value="UniProtKB-KW"/>
</dbReference>
<dbReference type="InterPro" id="IPR036396">
    <property type="entry name" value="Cyt_P450_sf"/>
</dbReference>
<organism evidence="2 3">
    <name type="scientific">Trichonephila clavata</name>
    <name type="common">Joro spider</name>
    <name type="synonym">Nephila clavata</name>
    <dbReference type="NCBI Taxonomy" id="2740835"/>
    <lineage>
        <taxon>Eukaryota</taxon>
        <taxon>Metazoa</taxon>
        <taxon>Ecdysozoa</taxon>
        <taxon>Arthropoda</taxon>
        <taxon>Chelicerata</taxon>
        <taxon>Arachnida</taxon>
        <taxon>Araneae</taxon>
        <taxon>Araneomorphae</taxon>
        <taxon>Entelegynae</taxon>
        <taxon>Araneoidea</taxon>
        <taxon>Nephilidae</taxon>
        <taxon>Trichonephila</taxon>
    </lineage>
</organism>
<keyword evidence="1" id="KW-0560">Oxidoreductase</keyword>
<dbReference type="SUPFAM" id="SSF48264">
    <property type="entry name" value="Cytochrome P450"/>
    <property type="match status" value="1"/>
</dbReference>
<dbReference type="GO" id="GO:0016705">
    <property type="term" value="F:oxidoreductase activity, acting on paired donors, with incorporation or reduction of molecular oxygen"/>
    <property type="evidence" value="ECO:0007669"/>
    <property type="project" value="InterPro"/>
</dbReference>
<accession>A0A8X6H946</accession>
<comment type="caution">
    <text evidence="2">The sequence shown here is derived from an EMBL/GenBank/DDBJ whole genome shotgun (WGS) entry which is preliminary data.</text>
</comment>
<protein>
    <submittedName>
        <fullName evidence="2">Uncharacterized protein</fullName>
    </submittedName>
</protein>
<dbReference type="AlphaFoldDB" id="A0A8X6H946"/>
<evidence type="ECO:0000256" key="1">
    <source>
        <dbReference type="ARBA" id="ARBA00023033"/>
    </source>
</evidence>
<dbReference type="Gene3D" id="1.10.630.10">
    <property type="entry name" value="Cytochrome P450"/>
    <property type="match status" value="1"/>
</dbReference>
<evidence type="ECO:0000313" key="2">
    <source>
        <dbReference type="EMBL" id="GFQ82194.1"/>
    </source>
</evidence>
<dbReference type="Proteomes" id="UP000887116">
    <property type="component" value="Unassembled WGS sequence"/>
</dbReference>
<gene>
    <name evidence="2" type="ORF">TNCT_580471</name>
</gene>
<keyword evidence="1" id="KW-0503">Monooxygenase</keyword>
<sequence length="78" mass="8910">MSDHVGKPTKLSYLLVPSMSNNIASLVFGKRLKYDDSERQNLDRLLKEAGTLAGSLTWLAFFPWIKKIVDYFNNGLFE</sequence>
<reference evidence="2" key="1">
    <citation type="submission" date="2020-07" db="EMBL/GenBank/DDBJ databases">
        <title>Multicomponent nature underlies the extraordinary mechanical properties of spider dragline silk.</title>
        <authorList>
            <person name="Kono N."/>
            <person name="Nakamura H."/>
            <person name="Mori M."/>
            <person name="Yoshida Y."/>
            <person name="Ohtoshi R."/>
            <person name="Malay A.D."/>
            <person name="Moran D.A.P."/>
            <person name="Tomita M."/>
            <person name="Numata K."/>
            <person name="Arakawa K."/>
        </authorList>
    </citation>
    <scope>NUCLEOTIDE SEQUENCE</scope>
</reference>
<evidence type="ECO:0000313" key="3">
    <source>
        <dbReference type="Proteomes" id="UP000887116"/>
    </source>
</evidence>
<dbReference type="EMBL" id="BMAO01022490">
    <property type="protein sequence ID" value="GFQ82194.1"/>
    <property type="molecule type" value="Genomic_DNA"/>
</dbReference>
<name>A0A8X6H946_TRICU</name>
<proteinExistence type="predicted"/>
<dbReference type="OrthoDB" id="2789670at2759"/>
<keyword evidence="3" id="KW-1185">Reference proteome</keyword>
<dbReference type="GO" id="GO:0005506">
    <property type="term" value="F:iron ion binding"/>
    <property type="evidence" value="ECO:0007669"/>
    <property type="project" value="InterPro"/>
</dbReference>
<dbReference type="GO" id="GO:0020037">
    <property type="term" value="F:heme binding"/>
    <property type="evidence" value="ECO:0007669"/>
    <property type="project" value="InterPro"/>
</dbReference>